<reference evidence="1 2" key="1">
    <citation type="submission" date="2013-12" db="EMBL/GenBank/DDBJ databases">
        <authorList>
            <consortium name="DOE Joint Genome Institute"/>
            <person name="Muyzer G."/>
            <person name="Huntemann M."/>
            <person name="Han J."/>
            <person name="Chen A."/>
            <person name="Kyrpides N."/>
            <person name="Mavromatis K."/>
            <person name="Markowitz V."/>
            <person name="Palaniappan K."/>
            <person name="Ivanova N."/>
            <person name="Schaumberg A."/>
            <person name="Pati A."/>
            <person name="Liolios K."/>
            <person name="Nordberg H.P."/>
            <person name="Cantor M.N."/>
            <person name="Hua S.X."/>
            <person name="Woyke T."/>
        </authorList>
    </citation>
    <scope>NUCLEOTIDE SEQUENCE [LARGE SCALE GENOMIC DNA]</scope>
    <source>
        <strain evidence="1 2">ARh 1</strain>
    </source>
</reference>
<dbReference type="STRING" id="713585.THITH_03840"/>
<dbReference type="EMBL" id="CP007029">
    <property type="protein sequence ID" value="AHE97538.1"/>
    <property type="molecule type" value="Genomic_DNA"/>
</dbReference>
<dbReference type="KEGG" id="tti:THITH_03840"/>
<dbReference type="HOGENOM" id="CLU_1061414_0_0_6"/>
<name>W0DKK8_9GAMM</name>
<organism evidence="1 2">
    <name type="scientific">Thioalkalivibrio paradoxus ARh 1</name>
    <dbReference type="NCBI Taxonomy" id="713585"/>
    <lineage>
        <taxon>Bacteria</taxon>
        <taxon>Pseudomonadati</taxon>
        <taxon>Pseudomonadota</taxon>
        <taxon>Gammaproteobacteria</taxon>
        <taxon>Chromatiales</taxon>
        <taxon>Ectothiorhodospiraceae</taxon>
        <taxon>Thioalkalivibrio</taxon>
    </lineage>
</organism>
<sequence length="271" mass="29577">MFRRDPLLDETTRRWIHEVFAWALRHQGPGVFFGDTDLVLPTPEYFPGRASSVHEMAQLMFESVRKHAGLDHWPCQLLEPGALTAQPYPHHPPPPAYRGRRALAPATNGAASTALFSYSPELVGNPEALIATLARDFAQHVAAAAPEPPPGGRENWPHITELVGVFMGFGLMLANTAFSVRVNSCGSCQGPAAERSGYLSRADLTYALGLFCRLKNVPAGQARRHLKSSLRPIFRRALAQIDRHPDDLEKLKATAPALASDPAAGVLTLPR</sequence>
<gene>
    <name evidence="1" type="ORF">THITH_03840</name>
</gene>
<accession>W0DKK8</accession>
<proteinExistence type="predicted"/>
<dbReference type="Proteomes" id="UP000005289">
    <property type="component" value="Chromosome"/>
</dbReference>
<dbReference type="AlphaFoldDB" id="W0DKK8"/>
<evidence type="ECO:0000313" key="2">
    <source>
        <dbReference type="Proteomes" id="UP000005289"/>
    </source>
</evidence>
<protein>
    <submittedName>
        <fullName evidence="1">Uncharacterized protein</fullName>
    </submittedName>
</protein>
<keyword evidence="2" id="KW-1185">Reference proteome</keyword>
<evidence type="ECO:0000313" key="1">
    <source>
        <dbReference type="EMBL" id="AHE97538.1"/>
    </source>
</evidence>